<keyword evidence="3" id="KW-1185">Reference proteome</keyword>
<dbReference type="EMBL" id="SEYY01022002">
    <property type="protein sequence ID" value="KAB7495904.1"/>
    <property type="molecule type" value="Genomic_DNA"/>
</dbReference>
<comment type="caution">
    <text evidence="2">The sequence shown here is derived from an EMBL/GenBank/DDBJ whole genome shotgun (WGS) entry which is preliminary data.</text>
</comment>
<reference evidence="2 3" key="1">
    <citation type="journal article" date="2019" name="PLoS Biol.">
        <title>Sex chromosomes control vertical transmission of feminizing Wolbachia symbionts in an isopod.</title>
        <authorList>
            <person name="Becking T."/>
            <person name="Chebbi M.A."/>
            <person name="Giraud I."/>
            <person name="Moumen B."/>
            <person name="Laverre T."/>
            <person name="Caubet Y."/>
            <person name="Peccoud J."/>
            <person name="Gilbert C."/>
            <person name="Cordaux R."/>
        </authorList>
    </citation>
    <scope>NUCLEOTIDE SEQUENCE [LARGE SCALE GENOMIC DNA]</scope>
    <source>
        <strain evidence="2">ANa2</strain>
        <tissue evidence="2">Whole body excluding digestive tract and cuticle</tissue>
    </source>
</reference>
<feature type="compositionally biased region" description="Low complexity" evidence="1">
    <location>
        <begin position="318"/>
        <end position="338"/>
    </location>
</feature>
<feature type="region of interest" description="Disordered" evidence="1">
    <location>
        <begin position="27"/>
        <end position="53"/>
    </location>
</feature>
<organism evidence="2 3">
    <name type="scientific">Armadillidium nasatum</name>
    <dbReference type="NCBI Taxonomy" id="96803"/>
    <lineage>
        <taxon>Eukaryota</taxon>
        <taxon>Metazoa</taxon>
        <taxon>Ecdysozoa</taxon>
        <taxon>Arthropoda</taxon>
        <taxon>Crustacea</taxon>
        <taxon>Multicrustacea</taxon>
        <taxon>Malacostraca</taxon>
        <taxon>Eumalacostraca</taxon>
        <taxon>Peracarida</taxon>
        <taxon>Isopoda</taxon>
        <taxon>Oniscidea</taxon>
        <taxon>Crinocheta</taxon>
        <taxon>Armadillidiidae</taxon>
        <taxon>Armadillidium</taxon>
    </lineage>
</organism>
<gene>
    <name evidence="2" type="ORF">Anas_11799</name>
</gene>
<accession>A0A5N5SP88</accession>
<dbReference type="OrthoDB" id="6381604at2759"/>
<dbReference type="AlphaFoldDB" id="A0A5N5SP88"/>
<feature type="compositionally biased region" description="Basic and acidic residues" evidence="1">
    <location>
        <begin position="140"/>
        <end position="160"/>
    </location>
</feature>
<name>A0A5N5SP88_9CRUS</name>
<feature type="compositionally biased region" description="Basic and acidic residues" evidence="1">
    <location>
        <begin position="178"/>
        <end position="192"/>
    </location>
</feature>
<feature type="compositionally biased region" description="Polar residues" evidence="1">
    <location>
        <begin position="161"/>
        <end position="175"/>
    </location>
</feature>
<protein>
    <submittedName>
        <fullName evidence="2">Uncharacterized protein</fullName>
    </submittedName>
</protein>
<feature type="region of interest" description="Disordered" evidence="1">
    <location>
        <begin position="313"/>
        <end position="341"/>
    </location>
</feature>
<sequence length="387" mass="42989">MRLASQSENKNYDGDYEEDEVFAMSLKENKSTVKTSSQRRENVPENSTSEKCFNRRPSPNICCARWSISNRCFDCAWISQREGRPAHPLPSLSSPSDNSSTLVTLKSLGRREDSGYEPSPTSLSSFSFASDDEDGNGEVFSDKFVDEPSTDTVDKGERFNKNIQQKDNTEGSTKLTRSKTDEAPKLTEDSPKLKRSKSLPELWSSEKILSRTPIMVRNDFLKTPSTTPVHGRNCSLPVTTSDGKPVFVTPSTNLSQEGLIDLTKYKKGKSTGHNCRVLVLALPDILVDVKGKLLSSSKTPTCSKSSGLLVHSNKRGELSSTSSTPSSYSSELYDSVSPRPTWRRPRALSCDVTIEVEFGQELRRIADNFTRKSLSRVSSPFISTFFC</sequence>
<feature type="region of interest" description="Disordered" evidence="1">
    <location>
        <begin position="108"/>
        <end position="198"/>
    </location>
</feature>
<evidence type="ECO:0000313" key="3">
    <source>
        <dbReference type="Proteomes" id="UP000326759"/>
    </source>
</evidence>
<proteinExistence type="predicted"/>
<evidence type="ECO:0000256" key="1">
    <source>
        <dbReference type="SAM" id="MobiDB-lite"/>
    </source>
</evidence>
<evidence type="ECO:0000313" key="2">
    <source>
        <dbReference type="EMBL" id="KAB7495904.1"/>
    </source>
</evidence>
<dbReference type="Proteomes" id="UP000326759">
    <property type="component" value="Unassembled WGS sequence"/>
</dbReference>
<feature type="compositionally biased region" description="Low complexity" evidence="1">
    <location>
        <begin position="118"/>
        <end position="129"/>
    </location>
</feature>